<accession>A4Y490</accession>
<dbReference type="AlphaFoldDB" id="A4Y490"/>
<dbReference type="HOGENOM" id="CLU_1179568_0_0_6"/>
<dbReference type="KEGG" id="spc:Sputcn32_1045"/>
<sequence length="251" mass="28203">MNNVTVNTEETEARKQVSIWYHQQSLEMPSAKLDQDILALAQTHLVDMDRTRQKPVIVPFWRRFPLALSSVASLIIVISVAILNRPQIDDVAIVPELSMSAPVPQTIEPMVAAKMRSGQSEQAERRSVDAAQSEAMQARSRMAVQATEESLEQDVTSIAAASPVLPQHGANSEHVGRDIEDKESLEKSLQRLKVFIDTKENEQALALEQILLTRYPELAMTEELNNSRDELSQTLRAKFKMLQQQLHQAVK</sequence>
<evidence type="ECO:0000256" key="1">
    <source>
        <dbReference type="SAM" id="Phobius"/>
    </source>
</evidence>
<keyword evidence="1" id="KW-0472">Membrane</keyword>
<organism evidence="2">
    <name type="scientific">Shewanella putrefaciens (strain CN-32 / ATCC BAA-453)</name>
    <dbReference type="NCBI Taxonomy" id="319224"/>
    <lineage>
        <taxon>Bacteria</taxon>
        <taxon>Pseudomonadati</taxon>
        <taxon>Pseudomonadota</taxon>
        <taxon>Gammaproteobacteria</taxon>
        <taxon>Alteromonadales</taxon>
        <taxon>Shewanellaceae</taxon>
        <taxon>Shewanella</taxon>
    </lineage>
</organism>
<name>A4Y490_SHEPC</name>
<dbReference type="eggNOG" id="ENOG5031ED4">
    <property type="taxonomic scope" value="Bacteria"/>
</dbReference>
<dbReference type="EMBL" id="CP000681">
    <property type="protein sequence ID" value="ABP74773.1"/>
    <property type="molecule type" value="Genomic_DNA"/>
</dbReference>
<evidence type="ECO:0000313" key="2">
    <source>
        <dbReference type="EMBL" id="ABP74773.1"/>
    </source>
</evidence>
<keyword evidence="1" id="KW-1133">Transmembrane helix</keyword>
<gene>
    <name evidence="2" type="ordered locus">Sputcn32_1045</name>
</gene>
<feature type="transmembrane region" description="Helical" evidence="1">
    <location>
        <begin position="64"/>
        <end position="83"/>
    </location>
</feature>
<dbReference type="STRING" id="319224.Sputcn32_1045"/>
<proteinExistence type="predicted"/>
<keyword evidence="1" id="KW-0812">Transmembrane</keyword>
<protein>
    <submittedName>
        <fullName evidence="2">Uncharacterized protein</fullName>
    </submittedName>
</protein>
<reference evidence="2" key="1">
    <citation type="submission" date="2007-04" db="EMBL/GenBank/DDBJ databases">
        <title>Complete sequence of Shewanella putrefaciens CN-32.</title>
        <authorList>
            <consortium name="US DOE Joint Genome Institute"/>
            <person name="Copeland A."/>
            <person name="Lucas S."/>
            <person name="Lapidus A."/>
            <person name="Barry K."/>
            <person name="Detter J.C."/>
            <person name="Glavina del Rio T."/>
            <person name="Hammon N."/>
            <person name="Israni S."/>
            <person name="Dalin E."/>
            <person name="Tice H."/>
            <person name="Pitluck S."/>
            <person name="Chain P."/>
            <person name="Malfatti S."/>
            <person name="Shin M."/>
            <person name="Vergez L."/>
            <person name="Schmutz J."/>
            <person name="Larimer F."/>
            <person name="Land M."/>
            <person name="Hauser L."/>
            <person name="Kyrpides N."/>
            <person name="Mikhailova N."/>
            <person name="Romine M.F."/>
            <person name="Fredrickson J."/>
            <person name="Tiedje J."/>
            <person name="Richardson P."/>
        </authorList>
    </citation>
    <scope>NUCLEOTIDE SEQUENCE [LARGE SCALE GENOMIC DNA]</scope>
    <source>
        <strain evidence="2">CN-32</strain>
    </source>
</reference>